<dbReference type="GeneID" id="183261"/>
<feature type="signal peptide" evidence="1">
    <location>
        <begin position="1"/>
        <end position="20"/>
    </location>
</feature>
<dbReference type="AlphaFoldDB" id="O16405"/>
<dbReference type="Proteomes" id="UP000001940">
    <property type="component" value="Chromosome V"/>
</dbReference>
<evidence type="ECO:0000313" key="4">
    <source>
        <dbReference type="Proteomes" id="UP000001940"/>
    </source>
</evidence>
<dbReference type="InParanoid" id="O16405"/>
<dbReference type="PANTHER" id="PTHR21453">
    <property type="entry name" value="DUF19 DOMAIN-CONTAINING PROTEIN-RELATED-RELATED"/>
    <property type="match status" value="1"/>
</dbReference>
<dbReference type="Bgee" id="WBGene00016474">
    <property type="expression patterns" value="Expressed in adult organism and 1 other cell type or tissue"/>
</dbReference>
<dbReference type="InterPro" id="IPR002542">
    <property type="entry name" value="T20D4.11-like_dom"/>
</dbReference>
<reference evidence="3 4" key="1">
    <citation type="journal article" date="1998" name="Science">
        <title>Genome sequence of the nematode C. elegans: a platform for investigating biology.</title>
        <authorList>
            <consortium name="The C. elegans sequencing consortium"/>
            <person name="Sulson J.E."/>
            <person name="Waterston R."/>
        </authorList>
    </citation>
    <scope>NUCLEOTIDE SEQUENCE [LARGE SCALE GENOMIC DNA]</scope>
    <source>
        <strain evidence="3 4">Bristol N2</strain>
    </source>
</reference>
<dbReference type="CTD" id="183261"/>
<sequence length="204" mass="23257">MKLVLLLVTIGILSLDLVQGVKVNLVPLGNMVNCTLSVEFHSIGCIMRLGEFFDDLDKLELDDKAEVVKFSKSCETIPTCFETPQCTPKGIAPEEKKEMVKKIKNYCSGVSYIANDFEECRDKLAENKCYKDWDPFQRKFNLEKDEKKKEQMREDSCKNYFGEDNCMKTVVTETCGESDWAKLRDHFVGIGNNILSECGFSKTD</sequence>
<keyword evidence="1" id="KW-0732">Signal</keyword>
<evidence type="ECO:0007829" key="6">
    <source>
        <dbReference type="PeptideAtlas" id="O16405"/>
    </source>
</evidence>
<dbReference type="EMBL" id="BX284605">
    <property type="protein sequence ID" value="CCD66859.1"/>
    <property type="molecule type" value="Genomic_DNA"/>
</dbReference>
<dbReference type="DIP" id="DIP-25605N"/>
<dbReference type="RefSeq" id="NP_503868.1">
    <property type="nucleotide sequence ID" value="NM_071467.3"/>
</dbReference>
<dbReference type="Pfam" id="PF01579">
    <property type="entry name" value="DUF19"/>
    <property type="match status" value="1"/>
</dbReference>
<evidence type="ECO:0000259" key="2">
    <source>
        <dbReference type="Pfam" id="PF01579"/>
    </source>
</evidence>
<dbReference type="eggNOG" id="ENOG502THJ5">
    <property type="taxonomic scope" value="Eukaryota"/>
</dbReference>
<dbReference type="UCSC" id="C36C5.5">
    <property type="organism name" value="c. elegans"/>
</dbReference>
<gene>
    <name evidence="3 5" type="primary">exh-1</name>
    <name evidence="5" type="ORF">C36C5.5</name>
    <name evidence="3" type="ORF">CELE_C36C5.5</name>
</gene>
<proteinExistence type="evidence at protein level"/>
<evidence type="ECO:0000313" key="5">
    <source>
        <dbReference type="WormBase" id="C36C5.5"/>
    </source>
</evidence>
<dbReference type="PaxDb" id="6239-C36C5.5"/>
<feature type="chain" id="PRO_5004157925" evidence="1">
    <location>
        <begin position="21"/>
        <end position="204"/>
    </location>
</feature>
<name>O16405_CAEEL</name>
<keyword evidence="4" id="KW-1185">Reference proteome</keyword>
<dbReference type="PIRSF" id="PIRSF015697">
    <property type="entry name" value="UCP015697"/>
    <property type="match status" value="1"/>
</dbReference>
<accession>O16405</accession>
<dbReference type="HOGENOM" id="CLU_078890_1_0_1"/>
<organism evidence="3 4">
    <name type="scientific">Caenorhabditis elegans</name>
    <dbReference type="NCBI Taxonomy" id="6239"/>
    <lineage>
        <taxon>Eukaryota</taxon>
        <taxon>Metazoa</taxon>
        <taxon>Ecdysozoa</taxon>
        <taxon>Nematoda</taxon>
        <taxon>Chromadorea</taxon>
        <taxon>Rhabditida</taxon>
        <taxon>Rhabditina</taxon>
        <taxon>Rhabditomorpha</taxon>
        <taxon>Rhabditoidea</taxon>
        <taxon>Rhabditidae</taxon>
        <taxon>Peloderinae</taxon>
        <taxon>Caenorhabditis</taxon>
    </lineage>
</organism>
<dbReference type="PhylomeDB" id="O16405"/>
<feature type="domain" description="T20D4.11-like" evidence="2">
    <location>
        <begin position="34"/>
        <end position="198"/>
    </location>
</feature>
<dbReference type="WormBase" id="C36C5.5">
    <property type="protein sequence ID" value="CE08594"/>
    <property type="gene ID" value="WBGene00016474"/>
    <property type="gene designation" value="exh-1"/>
</dbReference>
<dbReference type="PIR" id="C88990">
    <property type="entry name" value="C88990"/>
</dbReference>
<evidence type="ECO:0000256" key="1">
    <source>
        <dbReference type="SAM" id="SignalP"/>
    </source>
</evidence>
<dbReference type="KEGG" id="cel:CELE_C36C5.5"/>
<protein>
    <submittedName>
        <fullName evidence="3">T20D4.11-like domain-containing protein</fullName>
    </submittedName>
</protein>
<keyword evidence="6" id="KW-1267">Proteomics identification</keyword>
<evidence type="ECO:0000313" key="3">
    <source>
        <dbReference type="EMBL" id="CCD66859.1"/>
    </source>
</evidence>
<dbReference type="AGR" id="WB:WBGene00016474"/>
<dbReference type="PANTHER" id="PTHR21453:SF28">
    <property type="entry name" value="DUF19 DOMAIN-CONTAINING PROTEIN-RELATED"/>
    <property type="match status" value="1"/>
</dbReference>
<dbReference type="PeptideAtlas" id="O16405"/>
<dbReference type="InterPro" id="IPR016638">
    <property type="entry name" value="UPF0376"/>
</dbReference>